<organism evidence="2 3">
    <name type="scientific">Candidatus Faeciplasma avium</name>
    <dbReference type="NCBI Taxonomy" id="2840798"/>
    <lineage>
        <taxon>Bacteria</taxon>
        <taxon>Bacillati</taxon>
        <taxon>Bacillota</taxon>
        <taxon>Clostridia</taxon>
        <taxon>Eubacteriales</taxon>
        <taxon>Oscillospiraceae</taxon>
        <taxon>Oscillospiraceae incertae sedis</taxon>
        <taxon>Candidatus Faeciplasma</taxon>
    </lineage>
</organism>
<reference evidence="2" key="2">
    <citation type="journal article" date="2021" name="PeerJ">
        <title>Extensive microbial diversity within the chicken gut microbiome revealed by metagenomics and culture.</title>
        <authorList>
            <person name="Gilroy R."/>
            <person name="Ravi A."/>
            <person name="Getino M."/>
            <person name="Pursley I."/>
            <person name="Horton D.L."/>
            <person name="Alikhan N.F."/>
            <person name="Baker D."/>
            <person name="Gharbi K."/>
            <person name="Hall N."/>
            <person name="Watson M."/>
            <person name="Adriaenssens E.M."/>
            <person name="Foster-Nyarko E."/>
            <person name="Jarju S."/>
            <person name="Secka A."/>
            <person name="Antonio M."/>
            <person name="Oren A."/>
            <person name="Chaudhuri R.R."/>
            <person name="La Ragione R."/>
            <person name="Hildebrand F."/>
            <person name="Pallen M.J."/>
        </authorList>
    </citation>
    <scope>NUCLEOTIDE SEQUENCE</scope>
    <source>
        <strain evidence="2">1370</strain>
    </source>
</reference>
<feature type="transmembrane region" description="Helical" evidence="1">
    <location>
        <begin position="6"/>
        <end position="25"/>
    </location>
</feature>
<dbReference type="Proteomes" id="UP000823960">
    <property type="component" value="Unassembled WGS sequence"/>
</dbReference>
<keyword evidence="1" id="KW-0472">Membrane</keyword>
<gene>
    <name evidence="2" type="ORF">IAD28_06125</name>
</gene>
<evidence type="ECO:0000313" key="3">
    <source>
        <dbReference type="Proteomes" id="UP000823960"/>
    </source>
</evidence>
<reference evidence="2" key="1">
    <citation type="submission" date="2020-10" db="EMBL/GenBank/DDBJ databases">
        <authorList>
            <person name="Gilroy R."/>
        </authorList>
    </citation>
    <scope>NUCLEOTIDE SEQUENCE</scope>
    <source>
        <strain evidence="2">1370</strain>
    </source>
</reference>
<accession>A0A9D1T5A8</accession>
<proteinExistence type="predicted"/>
<name>A0A9D1T5A8_9FIRM</name>
<dbReference type="EMBL" id="DVOL01000088">
    <property type="protein sequence ID" value="HIV11248.1"/>
    <property type="molecule type" value="Genomic_DNA"/>
</dbReference>
<evidence type="ECO:0000313" key="2">
    <source>
        <dbReference type="EMBL" id="HIV11248.1"/>
    </source>
</evidence>
<protein>
    <submittedName>
        <fullName evidence="2">DUF3789 domain-containing protein</fullName>
    </submittedName>
</protein>
<dbReference type="AlphaFoldDB" id="A0A9D1T5A8"/>
<comment type="caution">
    <text evidence="2">The sequence shown here is derived from an EMBL/GenBank/DDBJ whole genome shotgun (WGS) entry which is preliminary data.</text>
</comment>
<evidence type="ECO:0000256" key="1">
    <source>
        <dbReference type="SAM" id="Phobius"/>
    </source>
</evidence>
<keyword evidence="1" id="KW-1133">Transmembrane helix</keyword>
<sequence>MLGFVIGSMLGGFVGIATMAILQIFKSSDKDSEKFFV</sequence>
<keyword evidence="1" id="KW-0812">Transmembrane</keyword>